<feature type="transmembrane region" description="Helical" evidence="7">
    <location>
        <begin position="319"/>
        <end position="341"/>
    </location>
</feature>
<dbReference type="EMBL" id="QVLV01000003">
    <property type="protein sequence ID" value="RGE63373.1"/>
    <property type="molecule type" value="Genomic_DNA"/>
</dbReference>
<feature type="transmembrane region" description="Helical" evidence="7">
    <location>
        <begin position="263"/>
        <end position="281"/>
    </location>
</feature>
<dbReference type="PANTHER" id="PTHR43266">
    <property type="entry name" value="MACROLIDE-EFFLUX PROTEIN"/>
    <property type="match status" value="1"/>
</dbReference>
<evidence type="ECO:0000313" key="10">
    <source>
        <dbReference type="Proteomes" id="UP000260812"/>
    </source>
</evidence>
<feature type="transmembrane region" description="Helical" evidence="7">
    <location>
        <begin position="288"/>
        <end position="313"/>
    </location>
</feature>
<evidence type="ECO:0000256" key="2">
    <source>
        <dbReference type="ARBA" id="ARBA00022448"/>
    </source>
</evidence>
<keyword evidence="10" id="KW-1185">Reference proteome</keyword>
<feature type="transmembrane region" description="Helical" evidence="7">
    <location>
        <begin position="381"/>
        <end position="399"/>
    </location>
</feature>
<feature type="transmembrane region" description="Helical" evidence="7">
    <location>
        <begin position="75"/>
        <end position="94"/>
    </location>
</feature>
<dbReference type="GO" id="GO:0022857">
    <property type="term" value="F:transmembrane transporter activity"/>
    <property type="evidence" value="ECO:0007669"/>
    <property type="project" value="InterPro"/>
</dbReference>
<feature type="transmembrane region" description="Helical" evidence="7">
    <location>
        <begin position="12"/>
        <end position="36"/>
    </location>
</feature>
<gene>
    <name evidence="9" type="ORF">DXC51_05250</name>
</gene>
<evidence type="ECO:0000259" key="8">
    <source>
        <dbReference type="PROSITE" id="PS50850"/>
    </source>
</evidence>
<dbReference type="InterPro" id="IPR020846">
    <property type="entry name" value="MFS_dom"/>
</dbReference>
<dbReference type="Proteomes" id="UP000260812">
    <property type="component" value="Unassembled WGS sequence"/>
</dbReference>
<evidence type="ECO:0000313" key="9">
    <source>
        <dbReference type="EMBL" id="RGE63373.1"/>
    </source>
</evidence>
<organism evidence="9 10">
    <name type="scientific">Eisenbergiella massiliensis</name>
    <dbReference type="NCBI Taxonomy" id="1720294"/>
    <lineage>
        <taxon>Bacteria</taxon>
        <taxon>Bacillati</taxon>
        <taxon>Bacillota</taxon>
        <taxon>Clostridia</taxon>
        <taxon>Lachnospirales</taxon>
        <taxon>Lachnospiraceae</taxon>
        <taxon>Eisenbergiella</taxon>
    </lineage>
</organism>
<name>A0A3E3I8M5_9FIRM</name>
<evidence type="ECO:0000256" key="4">
    <source>
        <dbReference type="ARBA" id="ARBA00022692"/>
    </source>
</evidence>
<dbReference type="GO" id="GO:0005886">
    <property type="term" value="C:plasma membrane"/>
    <property type="evidence" value="ECO:0007669"/>
    <property type="project" value="UniProtKB-SubCell"/>
</dbReference>
<dbReference type="PROSITE" id="PS50850">
    <property type="entry name" value="MFS"/>
    <property type="match status" value="1"/>
</dbReference>
<evidence type="ECO:0000256" key="5">
    <source>
        <dbReference type="ARBA" id="ARBA00022989"/>
    </source>
</evidence>
<keyword evidence="4 7" id="KW-0812">Transmembrane</keyword>
<dbReference type="RefSeq" id="WP_117544038.1">
    <property type="nucleotide sequence ID" value="NZ_JBKVLI010000001.1"/>
</dbReference>
<keyword evidence="2" id="KW-0813">Transport</keyword>
<keyword evidence="6 7" id="KW-0472">Membrane</keyword>
<evidence type="ECO:0000256" key="7">
    <source>
        <dbReference type="SAM" id="Phobius"/>
    </source>
</evidence>
<feature type="transmembrane region" description="Helical" evidence="7">
    <location>
        <begin position="100"/>
        <end position="118"/>
    </location>
</feature>
<dbReference type="InterPro" id="IPR011701">
    <property type="entry name" value="MFS"/>
</dbReference>
<comment type="subcellular location">
    <subcellularLocation>
        <location evidence="1">Cell membrane</location>
        <topology evidence="1">Multi-pass membrane protein</topology>
    </subcellularLocation>
</comment>
<reference evidence="9 10" key="1">
    <citation type="submission" date="2018-08" db="EMBL/GenBank/DDBJ databases">
        <title>A genome reference for cultivated species of the human gut microbiota.</title>
        <authorList>
            <person name="Zou Y."/>
            <person name="Xue W."/>
            <person name="Luo G."/>
        </authorList>
    </citation>
    <scope>NUCLEOTIDE SEQUENCE [LARGE SCALE GENOMIC DNA]</scope>
    <source>
        <strain evidence="9 10">TF05-5AC</strain>
    </source>
</reference>
<feature type="transmembrane region" description="Helical" evidence="7">
    <location>
        <begin position="42"/>
        <end position="63"/>
    </location>
</feature>
<accession>A0A3E3I8M5</accession>
<evidence type="ECO:0000256" key="3">
    <source>
        <dbReference type="ARBA" id="ARBA00022475"/>
    </source>
</evidence>
<dbReference type="CDD" id="cd06173">
    <property type="entry name" value="MFS_MefA_like"/>
    <property type="match status" value="1"/>
</dbReference>
<sequence length="413" mass="45019">MNNKLFHKNFSLLIAGQTSSLFGNCILDFALSMYVLEVTGSATIFASFLALAMLPTILLSPLGGILADRANRRNIMVILDFMAGVIVLLAAVFINSENHLVIICLTLVIQSILGAFETPTVQACVPQMQTGDNIILGNAVVNQISAVSAFAAPFIGSLLYTAFGLKPVMYAGVICFFITAVFECFIKLDYHPERTTENVLEIVKKDLKDSTKFICKEKTAILKILLLVAVIGFFIQGIALVGLPYMVRTILGLNAKFYGATESMLGLTVILGSVISGLIVSKFKIRKLYLTLFSVGICLLPVGAIFIISTGVYMKYTVLMLSFAIIQIVACVFSIFALSIIQQLTPNNMIGKVMAYTATFSLCAQPLGQIIYGLLFDTFANMVYVILIPTGIILCMIGFKTKDFFAKVEKQLE</sequence>
<dbReference type="InterPro" id="IPR036259">
    <property type="entry name" value="MFS_trans_sf"/>
</dbReference>
<feature type="transmembrane region" description="Helical" evidence="7">
    <location>
        <begin position="220"/>
        <end position="243"/>
    </location>
</feature>
<feature type="domain" description="Major facilitator superfamily (MFS) profile" evidence="8">
    <location>
        <begin position="4"/>
        <end position="403"/>
    </location>
</feature>
<evidence type="ECO:0000256" key="1">
    <source>
        <dbReference type="ARBA" id="ARBA00004651"/>
    </source>
</evidence>
<feature type="transmembrane region" description="Helical" evidence="7">
    <location>
        <begin position="168"/>
        <end position="186"/>
    </location>
</feature>
<evidence type="ECO:0000256" key="6">
    <source>
        <dbReference type="ARBA" id="ARBA00023136"/>
    </source>
</evidence>
<proteinExistence type="predicted"/>
<dbReference type="AlphaFoldDB" id="A0A3E3I8M5"/>
<dbReference type="GeneID" id="97986304"/>
<protein>
    <submittedName>
        <fullName evidence="9">MFS transporter</fullName>
    </submittedName>
</protein>
<dbReference type="SUPFAM" id="SSF103473">
    <property type="entry name" value="MFS general substrate transporter"/>
    <property type="match status" value="1"/>
</dbReference>
<comment type="caution">
    <text evidence="9">The sequence shown here is derived from an EMBL/GenBank/DDBJ whole genome shotgun (WGS) entry which is preliminary data.</text>
</comment>
<feature type="transmembrane region" description="Helical" evidence="7">
    <location>
        <begin position="139"/>
        <end position="162"/>
    </location>
</feature>
<dbReference type="PANTHER" id="PTHR43266:SF9">
    <property type="entry name" value="PERMEASE, MAJOR FACILITATOR SUPERFAMILY-RELATED"/>
    <property type="match status" value="1"/>
</dbReference>
<feature type="transmembrane region" description="Helical" evidence="7">
    <location>
        <begin position="353"/>
        <end position="375"/>
    </location>
</feature>
<keyword evidence="3" id="KW-1003">Cell membrane</keyword>
<dbReference type="Pfam" id="PF07690">
    <property type="entry name" value="MFS_1"/>
    <property type="match status" value="1"/>
</dbReference>
<dbReference type="Gene3D" id="1.20.1250.20">
    <property type="entry name" value="MFS general substrate transporter like domains"/>
    <property type="match status" value="1"/>
</dbReference>
<keyword evidence="5 7" id="KW-1133">Transmembrane helix</keyword>